<evidence type="ECO:0000313" key="2">
    <source>
        <dbReference type="Proteomes" id="UP001482620"/>
    </source>
</evidence>
<comment type="caution">
    <text evidence="1">The sequence shown here is derived from an EMBL/GenBank/DDBJ whole genome shotgun (WGS) entry which is preliminary data.</text>
</comment>
<name>A0ABV0TYU9_9TELE</name>
<evidence type="ECO:0000313" key="1">
    <source>
        <dbReference type="EMBL" id="MEQ2237689.1"/>
    </source>
</evidence>
<proteinExistence type="predicted"/>
<dbReference type="EMBL" id="JAHRIQ010049494">
    <property type="protein sequence ID" value="MEQ2237689.1"/>
    <property type="molecule type" value="Genomic_DNA"/>
</dbReference>
<organism evidence="1 2">
    <name type="scientific">Ilyodon furcidens</name>
    <name type="common">goldbreast splitfin</name>
    <dbReference type="NCBI Taxonomy" id="33524"/>
    <lineage>
        <taxon>Eukaryota</taxon>
        <taxon>Metazoa</taxon>
        <taxon>Chordata</taxon>
        <taxon>Craniata</taxon>
        <taxon>Vertebrata</taxon>
        <taxon>Euteleostomi</taxon>
        <taxon>Actinopterygii</taxon>
        <taxon>Neopterygii</taxon>
        <taxon>Teleostei</taxon>
        <taxon>Neoteleostei</taxon>
        <taxon>Acanthomorphata</taxon>
        <taxon>Ovalentaria</taxon>
        <taxon>Atherinomorphae</taxon>
        <taxon>Cyprinodontiformes</taxon>
        <taxon>Goodeidae</taxon>
        <taxon>Ilyodon</taxon>
    </lineage>
</organism>
<keyword evidence="2" id="KW-1185">Reference proteome</keyword>
<accession>A0ABV0TYU9</accession>
<gene>
    <name evidence="1" type="ORF">ILYODFUR_025635</name>
</gene>
<dbReference type="Proteomes" id="UP001482620">
    <property type="component" value="Unassembled WGS sequence"/>
</dbReference>
<sequence>MQKIMNYLKKIKFLKPDNPLYLPGVFLFVDFEMMNYFGSRCYTDLEHWRTRYLSSHYFLPSGFMLLCKQTSLTAKKCHKILPVGSGQLSAWPHGPDDSGSLYKCVNKV</sequence>
<protein>
    <submittedName>
        <fullName evidence="1">Uncharacterized protein</fullName>
    </submittedName>
</protein>
<reference evidence="1 2" key="1">
    <citation type="submission" date="2021-06" db="EMBL/GenBank/DDBJ databases">
        <authorList>
            <person name="Palmer J.M."/>
        </authorList>
    </citation>
    <scope>NUCLEOTIDE SEQUENCE [LARGE SCALE GENOMIC DNA]</scope>
    <source>
        <strain evidence="2">if_2019</strain>
        <tissue evidence="1">Muscle</tissue>
    </source>
</reference>